<dbReference type="EMBL" id="JAEUBE010000055">
    <property type="protein sequence ID" value="KAH3671568.1"/>
    <property type="molecule type" value="Genomic_DNA"/>
</dbReference>
<evidence type="ECO:0000313" key="1">
    <source>
        <dbReference type="EMBL" id="KAH3671568.1"/>
    </source>
</evidence>
<gene>
    <name evidence="1" type="ORF">OGAPHI_000271</name>
</gene>
<sequence length="88" mass="10075">MMESQRKQPPSRTERTDQILAPNVLSRTVDKQSNLQASEILWTVTSHALPHACGDHLRQCRLSGEFYPNPYHHKEYHAGGTYLKMPTS</sequence>
<comment type="caution">
    <text evidence="1">The sequence shown here is derived from an EMBL/GenBank/DDBJ whole genome shotgun (WGS) entry which is preliminary data.</text>
</comment>
<reference evidence="1" key="2">
    <citation type="submission" date="2021-01" db="EMBL/GenBank/DDBJ databases">
        <authorList>
            <person name="Schikora-Tamarit M.A."/>
        </authorList>
    </citation>
    <scope>NUCLEOTIDE SEQUENCE</scope>
    <source>
        <strain evidence="1">CBS6075</strain>
    </source>
</reference>
<reference evidence="1" key="1">
    <citation type="journal article" date="2021" name="Open Biol.">
        <title>Shared evolutionary footprints suggest mitochondrial oxidative damage underlies multiple complex I losses in fungi.</title>
        <authorList>
            <person name="Schikora-Tamarit M.A."/>
            <person name="Marcet-Houben M."/>
            <person name="Nosek J."/>
            <person name="Gabaldon T."/>
        </authorList>
    </citation>
    <scope>NUCLEOTIDE SEQUENCE</scope>
    <source>
        <strain evidence="1">CBS6075</strain>
    </source>
</reference>
<dbReference type="Proteomes" id="UP000769157">
    <property type="component" value="Unassembled WGS sequence"/>
</dbReference>
<proteinExistence type="predicted"/>
<dbReference type="AlphaFoldDB" id="A0A9P8T9P8"/>
<name>A0A9P8T9P8_9ASCO</name>
<keyword evidence="2" id="KW-1185">Reference proteome</keyword>
<accession>A0A9P8T9P8</accession>
<organism evidence="1 2">
    <name type="scientific">Ogataea philodendri</name>
    <dbReference type="NCBI Taxonomy" id="1378263"/>
    <lineage>
        <taxon>Eukaryota</taxon>
        <taxon>Fungi</taxon>
        <taxon>Dikarya</taxon>
        <taxon>Ascomycota</taxon>
        <taxon>Saccharomycotina</taxon>
        <taxon>Pichiomycetes</taxon>
        <taxon>Pichiales</taxon>
        <taxon>Pichiaceae</taxon>
        <taxon>Ogataea</taxon>
    </lineage>
</organism>
<protein>
    <submittedName>
        <fullName evidence="1">Uncharacterized protein</fullName>
    </submittedName>
</protein>
<dbReference type="RefSeq" id="XP_046064744.1">
    <property type="nucleotide sequence ID" value="XM_046203629.1"/>
</dbReference>
<dbReference type="GeneID" id="70232239"/>
<evidence type="ECO:0000313" key="2">
    <source>
        <dbReference type="Proteomes" id="UP000769157"/>
    </source>
</evidence>